<proteinExistence type="predicted"/>
<evidence type="ECO:0000313" key="3">
    <source>
        <dbReference type="Proteomes" id="UP000410492"/>
    </source>
</evidence>
<name>A0A653DJI5_CALMS</name>
<dbReference type="AlphaFoldDB" id="A0A653DJI5"/>
<evidence type="ECO:0000256" key="1">
    <source>
        <dbReference type="SAM" id="MobiDB-lite"/>
    </source>
</evidence>
<sequence length="158" mass="17262">MVTVAARLVTERRRHPPGRRDLTARYLNSCKAERDGINGDKSNGGSLLSGAQMAPAASPLSAAADRRSSREPPQITLCVADDTSLLISDSNIASLTTKATQELRRVQQWFQDNGLLLNTDKTKCIRFCHANRDFDHSLLVKSLDKSIKQVIAAQGACQ</sequence>
<feature type="region of interest" description="Disordered" evidence="1">
    <location>
        <begin position="1"/>
        <end position="20"/>
    </location>
</feature>
<dbReference type="OrthoDB" id="6731013at2759"/>
<accession>A0A653DJI5</accession>
<evidence type="ECO:0008006" key="4">
    <source>
        <dbReference type="Google" id="ProtNLM"/>
    </source>
</evidence>
<organism evidence="2 3">
    <name type="scientific">Callosobruchus maculatus</name>
    <name type="common">Southern cowpea weevil</name>
    <name type="synonym">Pulse bruchid</name>
    <dbReference type="NCBI Taxonomy" id="64391"/>
    <lineage>
        <taxon>Eukaryota</taxon>
        <taxon>Metazoa</taxon>
        <taxon>Ecdysozoa</taxon>
        <taxon>Arthropoda</taxon>
        <taxon>Hexapoda</taxon>
        <taxon>Insecta</taxon>
        <taxon>Pterygota</taxon>
        <taxon>Neoptera</taxon>
        <taxon>Endopterygota</taxon>
        <taxon>Coleoptera</taxon>
        <taxon>Polyphaga</taxon>
        <taxon>Cucujiformia</taxon>
        <taxon>Chrysomeloidea</taxon>
        <taxon>Chrysomelidae</taxon>
        <taxon>Bruchinae</taxon>
        <taxon>Bruchini</taxon>
        <taxon>Callosobruchus</taxon>
    </lineage>
</organism>
<dbReference type="Proteomes" id="UP000410492">
    <property type="component" value="Unassembled WGS sequence"/>
</dbReference>
<reference evidence="2 3" key="1">
    <citation type="submission" date="2019-01" db="EMBL/GenBank/DDBJ databases">
        <authorList>
            <person name="Sayadi A."/>
        </authorList>
    </citation>
    <scope>NUCLEOTIDE SEQUENCE [LARGE SCALE GENOMIC DNA]</scope>
</reference>
<keyword evidence="3" id="KW-1185">Reference proteome</keyword>
<evidence type="ECO:0000313" key="2">
    <source>
        <dbReference type="EMBL" id="VEN60355.1"/>
    </source>
</evidence>
<protein>
    <recommendedName>
        <fullName evidence="4">Reverse transcriptase domain-containing protein</fullName>
    </recommendedName>
</protein>
<feature type="region of interest" description="Disordered" evidence="1">
    <location>
        <begin position="33"/>
        <end position="52"/>
    </location>
</feature>
<gene>
    <name evidence="2" type="ORF">CALMAC_LOCUS18083</name>
</gene>
<dbReference type="EMBL" id="CAACVG010012492">
    <property type="protein sequence ID" value="VEN60355.1"/>
    <property type="molecule type" value="Genomic_DNA"/>
</dbReference>